<comment type="caution">
    <text evidence="1">The sequence shown here is derived from an EMBL/GenBank/DDBJ whole genome shotgun (WGS) entry which is preliminary data.</text>
</comment>
<gene>
    <name evidence="1" type="ORF">CEXT_698481</name>
</gene>
<evidence type="ECO:0000313" key="1">
    <source>
        <dbReference type="EMBL" id="GIY91370.1"/>
    </source>
</evidence>
<evidence type="ECO:0000313" key="2">
    <source>
        <dbReference type="Proteomes" id="UP001054945"/>
    </source>
</evidence>
<accession>A0AAV4XAZ8</accession>
<sequence>MVLALTWRKFIARYAIQVQLIFIFHRNFTKLPQSLNLNPSNQSLPQPKLINGFQLVLHLRAISEDAWAVVAVGEFKTLLVRRKDLLDSELLPASHFPSDRSRTCGQECK</sequence>
<protein>
    <submittedName>
        <fullName evidence="1">Uncharacterized protein</fullName>
    </submittedName>
</protein>
<dbReference type="AlphaFoldDB" id="A0AAV4XAZ8"/>
<dbReference type="Proteomes" id="UP001054945">
    <property type="component" value="Unassembled WGS sequence"/>
</dbReference>
<reference evidence="1 2" key="1">
    <citation type="submission" date="2021-06" db="EMBL/GenBank/DDBJ databases">
        <title>Caerostris extrusa draft genome.</title>
        <authorList>
            <person name="Kono N."/>
            <person name="Arakawa K."/>
        </authorList>
    </citation>
    <scope>NUCLEOTIDE SEQUENCE [LARGE SCALE GENOMIC DNA]</scope>
</reference>
<keyword evidence="2" id="KW-1185">Reference proteome</keyword>
<dbReference type="EMBL" id="BPLR01017406">
    <property type="protein sequence ID" value="GIY91370.1"/>
    <property type="molecule type" value="Genomic_DNA"/>
</dbReference>
<proteinExistence type="predicted"/>
<organism evidence="1 2">
    <name type="scientific">Caerostris extrusa</name>
    <name type="common">Bark spider</name>
    <name type="synonym">Caerostris bankana</name>
    <dbReference type="NCBI Taxonomy" id="172846"/>
    <lineage>
        <taxon>Eukaryota</taxon>
        <taxon>Metazoa</taxon>
        <taxon>Ecdysozoa</taxon>
        <taxon>Arthropoda</taxon>
        <taxon>Chelicerata</taxon>
        <taxon>Arachnida</taxon>
        <taxon>Araneae</taxon>
        <taxon>Araneomorphae</taxon>
        <taxon>Entelegynae</taxon>
        <taxon>Araneoidea</taxon>
        <taxon>Araneidae</taxon>
        <taxon>Caerostris</taxon>
    </lineage>
</organism>
<name>A0AAV4XAZ8_CAEEX</name>